<feature type="compositionally biased region" description="Polar residues" evidence="9">
    <location>
        <begin position="951"/>
        <end position="963"/>
    </location>
</feature>
<comment type="function">
    <text evidence="8">Involved in nucleolar processing of pre-18S ribosomal RNA.</text>
</comment>
<evidence type="ECO:0000259" key="10">
    <source>
        <dbReference type="PROSITE" id="PS50089"/>
    </source>
</evidence>
<dbReference type="GO" id="GO:0032040">
    <property type="term" value="C:small-subunit processome"/>
    <property type="evidence" value="ECO:0007669"/>
    <property type="project" value="TreeGrafter"/>
</dbReference>
<evidence type="ECO:0000256" key="7">
    <source>
        <dbReference type="PROSITE-ProRule" id="PRU00175"/>
    </source>
</evidence>
<evidence type="ECO:0000256" key="4">
    <source>
        <dbReference type="ARBA" id="ARBA00022833"/>
    </source>
</evidence>
<organism evidence="11 12">
    <name type="scientific">Macrostomum lignano</name>
    <dbReference type="NCBI Taxonomy" id="282301"/>
    <lineage>
        <taxon>Eukaryota</taxon>
        <taxon>Metazoa</taxon>
        <taxon>Spiralia</taxon>
        <taxon>Lophotrochozoa</taxon>
        <taxon>Platyhelminthes</taxon>
        <taxon>Rhabditophora</taxon>
        <taxon>Macrostomorpha</taxon>
        <taxon>Macrostomida</taxon>
        <taxon>Macrostomidae</taxon>
        <taxon>Macrostomum</taxon>
    </lineage>
</organism>
<evidence type="ECO:0000256" key="9">
    <source>
        <dbReference type="SAM" id="MobiDB-lite"/>
    </source>
</evidence>
<feature type="transmembrane region" description="Helical" evidence="8">
    <location>
        <begin position="349"/>
        <end position="373"/>
    </location>
</feature>
<proteinExistence type="inferred from homology"/>
<protein>
    <recommendedName>
        <fullName evidence="8">HEAT repeat-containing protein 1</fullName>
    </recommendedName>
</protein>
<dbReference type="PROSITE" id="PS50089">
    <property type="entry name" value="ZF_RING_2"/>
    <property type="match status" value="1"/>
</dbReference>
<accession>A0A1I8HRH6</accession>
<feature type="region of interest" description="Disordered" evidence="9">
    <location>
        <begin position="879"/>
        <end position="907"/>
    </location>
</feature>
<comment type="subcellular location">
    <subcellularLocation>
        <location evidence="1">Membrane</location>
        <topology evidence="1">Multi-pass membrane protein</topology>
    </subcellularLocation>
    <subcellularLocation>
        <location evidence="8">Nucleus</location>
        <location evidence="8">Nucleolus</location>
    </subcellularLocation>
</comment>
<dbReference type="Gene3D" id="3.30.40.10">
    <property type="entry name" value="Zinc/RING finger domain, C3HC4 (zinc finger)"/>
    <property type="match status" value="1"/>
</dbReference>
<keyword evidence="11" id="KW-1185">Reference proteome</keyword>
<keyword evidence="6 8" id="KW-0472">Membrane</keyword>
<dbReference type="GO" id="GO:0045943">
    <property type="term" value="P:positive regulation of transcription by RNA polymerase I"/>
    <property type="evidence" value="ECO:0007669"/>
    <property type="project" value="TreeGrafter"/>
</dbReference>
<keyword evidence="2 8" id="KW-0812">Transmembrane</keyword>
<comment type="caution">
    <text evidence="8">Lacks conserved residue(s) required for the propagation of feature annotation.</text>
</comment>
<dbReference type="InterPro" id="IPR013083">
    <property type="entry name" value="Znf_RING/FYVE/PHD"/>
</dbReference>
<feature type="domain" description="RING-type" evidence="10">
    <location>
        <begin position="461"/>
        <end position="490"/>
    </location>
</feature>
<keyword evidence="8" id="KW-0687">Ribonucleoprotein</keyword>
<evidence type="ECO:0000313" key="12">
    <source>
        <dbReference type="WBParaSite" id="maker-uti_cns_0007560-snap-gene-0.2-mRNA-1"/>
    </source>
</evidence>
<evidence type="ECO:0000256" key="1">
    <source>
        <dbReference type="ARBA" id="ARBA00004141"/>
    </source>
</evidence>
<keyword evidence="8" id="KW-0539">Nucleus</keyword>
<keyword evidence="5 8" id="KW-1133">Transmembrane helix</keyword>
<dbReference type="GO" id="GO:0030686">
    <property type="term" value="C:90S preribosome"/>
    <property type="evidence" value="ECO:0007669"/>
    <property type="project" value="TreeGrafter"/>
</dbReference>
<dbReference type="InterPro" id="IPR040191">
    <property type="entry name" value="UTP10"/>
</dbReference>
<name>A0A1I8HRH6_9PLAT</name>
<evidence type="ECO:0000256" key="3">
    <source>
        <dbReference type="ARBA" id="ARBA00022771"/>
    </source>
</evidence>
<dbReference type="Pfam" id="PF13639">
    <property type="entry name" value="zf-RING_2"/>
    <property type="match status" value="1"/>
</dbReference>
<dbReference type="SMART" id="SM00184">
    <property type="entry name" value="RING"/>
    <property type="match status" value="1"/>
</dbReference>
<evidence type="ECO:0000256" key="8">
    <source>
        <dbReference type="RuleBase" id="RU367065"/>
    </source>
</evidence>
<keyword evidence="8" id="KW-0690">Ribosome biogenesis</keyword>
<dbReference type="GO" id="GO:0000462">
    <property type="term" value="P:maturation of SSU-rRNA from tricistronic rRNA transcript (SSU-rRNA, 5.8S rRNA, LSU-rRNA)"/>
    <property type="evidence" value="ECO:0007669"/>
    <property type="project" value="TreeGrafter"/>
</dbReference>
<feature type="compositionally biased region" description="Low complexity" evidence="9">
    <location>
        <begin position="933"/>
        <end position="945"/>
    </location>
</feature>
<dbReference type="InterPro" id="IPR001841">
    <property type="entry name" value="Znf_RING"/>
</dbReference>
<evidence type="ECO:0000256" key="6">
    <source>
        <dbReference type="ARBA" id="ARBA00023136"/>
    </source>
</evidence>
<evidence type="ECO:0000256" key="2">
    <source>
        <dbReference type="ARBA" id="ARBA00022692"/>
    </source>
</evidence>
<dbReference type="GO" id="GO:0016020">
    <property type="term" value="C:membrane"/>
    <property type="evidence" value="ECO:0007669"/>
    <property type="project" value="UniProtKB-SubCell"/>
</dbReference>
<dbReference type="GO" id="GO:0030515">
    <property type="term" value="F:snoRNA binding"/>
    <property type="evidence" value="ECO:0007669"/>
    <property type="project" value="TreeGrafter"/>
</dbReference>
<keyword evidence="3 7" id="KW-0863">Zinc-finger</keyword>
<dbReference type="Proteomes" id="UP000095280">
    <property type="component" value="Unplaced"/>
</dbReference>
<dbReference type="GO" id="GO:0034455">
    <property type="term" value="C:t-UTP complex"/>
    <property type="evidence" value="ECO:0007669"/>
    <property type="project" value="TreeGrafter"/>
</dbReference>
<feature type="transmembrane region" description="Helical" evidence="8">
    <location>
        <begin position="298"/>
        <end position="318"/>
    </location>
</feature>
<sequence length="1099" mass="122048">MKMDFLQLIPSSTLDVLLRVPFLFIIDNTLNTELPSIIRTQHVEAVQSVDRLSGNGSKLNREQYKLCLLKDIGKDTLSLFDRFFENTINIDDCPPQSLVFFLVIIIPLFSFIFKSAVIALAGLASVLDSDYLRAACANLVSVLMAYYSYRSSCELVRAAGAAALLSSPDPPGDRHSGGGTLGLVLYCNSQLLTALLLSRCLLADLPNRLQRLLRVVMFAFLQLPLIFTCVGAPDPLLSRSPMLSVCPAACLINAQLLGNADRLVGQSVRAVRNLCRQARALGLEGVIEQHWARLRVPLLLRVFWLLKAAYYLVTMLLLPAEAGGGESPTLISALQAATLGRGSENLLSLLGMTAVISWLSQLIVLCFAKFISLHDYEEWQYGTVSAMLFFLLALQAGITGLPADDRVSRLYRNLCLMVSALLHFVHNMCQQALRNRWLSLARLHSLSPASEELLQSMGDVCAICYSDLQHRDCRVTPCRHVFHSACIRRWIAVSMDYPASKRSSSSSMTSLLATQLNKLRLPEGQTASADYRRRKSLIHSATELNKIDAAAHLERAQKAFQHLLNVDPSLQEFQDCFFSEERLNFEPSMQTPSSKAALDQIIEHFYLRVSQHLLLGITLDALEWLVYRFQTHQYNMEAMLQAVLPYHSTNLFPKFLQLFEFTAQNRRWHWLKPLANQGQPLSRAELVRMTGRDESLLAFVCQLVQRAFKAFGAEDEPRLRLFVNLFAQVTLGLLMKPLDEVRLSKCVNCLNFYLLKGMRSAAACYRHSAYQIVQLLAVKHRLSGSVLHMWIKRLLKSSAKRDPAEVCLLVATLCRTQKCQVPDEFTERFLELCSACKSNVLNEFPDIVSRSTEAVDIVFDENHSLVAKDAAGVAMETKPVDIDASMDEKNGGDQTEAPESRKEDKLKEKKLAARLAAENAVMKLFQTPGLPAESVPAAAAESAETAPDETGNATSDANQSQKPQVAPEPAPSSPILVIGSLIRLLASPAQSVRRDSLGSLRRLLSLARPDGCSAGPTDESEEDAQMWDTVEALLNDARAIQHDRQWVMRQQLGPACCRLVWLSMAELAGGLAGCSALTPIQRRCLLGQLHFLPELRLAA</sequence>
<dbReference type="AlphaFoldDB" id="A0A1I8HRH6"/>
<dbReference type="SUPFAM" id="SSF57850">
    <property type="entry name" value="RING/U-box"/>
    <property type="match status" value="1"/>
</dbReference>
<keyword evidence="3 7" id="KW-0479">Metal-binding</keyword>
<dbReference type="WBParaSite" id="maker-uti_cns_0007560-snap-gene-0.2-mRNA-1">
    <property type="protein sequence ID" value="maker-uti_cns_0007560-snap-gene-0.2-mRNA-1"/>
    <property type="gene ID" value="maker-uti_cns_0007560-snap-gene-0.2"/>
</dbReference>
<feature type="region of interest" description="Disordered" evidence="9">
    <location>
        <begin position="933"/>
        <end position="971"/>
    </location>
</feature>
<evidence type="ECO:0000256" key="5">
    <source>
        <dbReference type="ARBA" id="ARBA00022989"/>
    </source>
</evidence>
<feature type="transmembrane region" description="Helical" evidence="8">
    <location>
        <begin position="131"/>
        <end position="149"/>
    </location>
</feature>
<dbReference type="Pfam" id="PF13705">
    <property type="entry name" value="TRC8_N"/>
    <property type="match status" value="1"/>
</dbReference>
<feature type="compositionally biased region" description="Basic and acidic residues" evidence="9">
    <location>
        <begin position="879"/>
        <end position="891"/>
    </location>
</feature>
<feature type="transmembrane region" description="Helical" evidence="8">
    <location>
        <begin position="98"/>
        <end position="124"/>
    </location>
</feature>
<evidence type="ECO:0000313" key="11">
    <source>
        <dbReference type="Proteomes" id="UP000095280"/>
    </source>
</evidence>
<dbReference type="PANTHER" id="PTHR13457:SF1">
    <property type="entry name" value="HEAT REPEAT-CONTAINING PROTEIN 1"/>
    <property type="match status" value="1"/>
</dbReference>
<reference evidence="12" key="1">
    <citation type="submission" date="2016-11" db="UniProtKB">
        <authorList>
            <consortium name="WormBaseParasite"/>
        </authorList>
    </citation>
    <scope>IDENTIFICATION</scope>
</reference>
<comment type="similarity">
    <text evidence="8">Belongs to the HEATR1/UTP10 family.</text>
</comment>
<dbReference type="InterPro" id="IPR025754">
    <property type="entry name" value="TRC8_N_dom"/>
</dbReference>
<feature type="compositionally biased region" description="Basic and acidic residues" evidence="9">
    <location>
        <begin position="898"/>
        <end position="907"/>
    </location>
</feature>
<dbReference type="GO" id="GO:0008270">
    <property type="term" value="F:zinc ion binding"/>
    <property type="evidence" value="ECO:0007669"/>
    <property type="project" value="UniProtKB-KW"/>
</dbReference>
<dbReference type="PANTHER" id="PTHR13457">
    <property type="entry name" value="BAP28"/>
    <property type="match status" value="1"/>
</dbReference>
<feature type="transmembrane region" description="Helical" evidence="8">
    <location>
        <begin position="379"/>
        <end position="398"/>
    </location>
</feature>
<keyword evidence="8" id="KW-0698">rRNA processing</keyword>
<keyword evidence="4" id="KW-0862">Zinc</keyword>